<evidence type="ECO:0000313" key="3">
    <source>
        <dbReference type="EnsemblMetazoa" id="CapteP223347"/>
    </source>
</evidence>
<reference evidence="2 4" key="2">
    <citation type="journal article" date="2013" name="Nature">
        <title>Insights into bilaterian evolution from three spiralian genomes.</title>
        <authorList>
            <person name="Simakov O."/>
            <person name="Marletaz F."/>
            <person name="Cho S.J."/>
            <person name="Edsinger-Gonzales E."/>
            <person name="Havlak P."/>
            <person name="Hellsten U."/>
            <person name="Kuo D.H."/>
            <person name="Larsson T."/>
            <person name="Lv J."/>
            <person name="Arendt D."/>
            <person name="Savage R."/>
            <person name="Osoegawa K."/>
            <person name="de Jong P."/>
            <person name="Grimwood J."/>
            <person name="Chapman J.A."/>
            <person name="Shapiro H."/>
            <person name="Aerts A."/>
            <person name="Otillar R.P."/>
            <person name="Terry A.Y."/>
            <person name="Boore J.L."/>
            <person name="Grigoriev I.V."/>
            <person name="Lindberg D.R."/>
            <person name="Seaver E.C."/>
            <person name="Weisblat D.A."/>
            <person name="Putnam N.H."/>
            <person name="Rokhsar D.S."/>
        </authorList>
    </citation>
    <scope>NUCLEOTIDE SEQUENCE</scope>
    <source>
        <strain evidence="2 4">I ESC-2004</strain>
    </source>
</reference>
<dbReference type="EMBL" id="AMQN01018826">
    <property type="status" value="NOT_ANNOTATED_CDS"/>
    <property type="molecule type" value="Genomic_DNA"/>
</dbReference>
<dbReference type="InterPro" id="IPR001846">
    <property type="entry name" value="VWF_type-D"/>
</dbReference>
<organism evidence="2">
    <name type="scientific">Capitella teleta</name>
    <name type="common">Polychaete worm</name>
    <dbReference type="NCBI Taxonomy" id="283909"/>
    <lineage>
        <taxon>Eukaryota</taxon>
        <taxon>Metazoa</taxon>
        <taxon>Spiralia</taxon>
        <taxon>Lophotrochozoa</taxon>
        <taxon>Annelida</taxon>
        <taxon>Polychaeta</taxon>
        <taxon>Sedentaria</taxon>
        <taxon>Scolecida</taxon>
        <taxon>Capitellidae</taxon>
        <taxon>Capitella</taxon>
    </lineage>
</organism>
<dbReference type="PROSITE" id="PS51233">
    <property type="entry name" value="VWFD"/>
    <property type="match status" value="1"/>
</dbReference>
<gene>
    <name evidence="2" type="ORF">CAPTEDRAFT_223347</name>
</gene>
<dbReference type="EMBL" id="KB294950">
    <property type="protein sequence ID" value="ELU13873.1"/>
    <property type="molecule type" value="Genomic_DNA"/>
</dbReference>
<protein>
    <recommendedName>
        <fullName evidence="1">VWFD domain-containing protein</fullName>
    </recommendedName>
</protein>
<dbReference type="Proteomes" id="UP000014760">
    <property type="component" value="Unassembled WGS sequence"/>
</dbReference>
<evidence type="ECO:0000313" key="4">
    <source>
        <dbReference type="Proteomes" id="UP000014760"/>
    </source>
</evidence>
<name>R7V4U5_CAPTE</name>
<sequence length="298" mass="33503">MVGRWVTRQFRYRSFNPHFQGGTRHQLYPDCQNVHLSYHLGGHMCGLGASDGDQSHSFCSFPHRGRPTGECVCRGDPHCFAFDADRSNKEHDLETSNVCSYVLQTNECSENGTFIISGVFERVKNIESMKSFVKEVAIITAQENNPNNYIRIKLRQGLQVRFGNGMIQSFPKQFGNHRFEIIPAVFAHPKDFTSGVTEVMSYTMPNGINIQYDGIKAVKINIDNYSGPSCGLCGNGDGIFNEYDFQKGYNLDGKYCEGVQVPGPKYGLASSKQEFVNSWLHMKILTKECVELCDFAPS</sequence>
<feature type="domain" description="VWFD" evidence="1">
    <location>
        <begin position="69"/>
        <end position="290"/>
    </location>
</feature>
<proteinExistence type="predicted"/>
<accession>R7V4U5</accession>
<keyword evidence="4" id="KW-1185">Reference proteome</keyword>
<dbReference type="EnsemblMetazoa" id="CapteT223347">
    <property type="protein sequence ID" value="CapteP223347"/>
    <property type="gene ID" value="CapteG223347"/>
</dbReference>
<evidence type="ECO:0000313" key="2">
    <source>
        <dbReference type="EMBL" id="ELU13873.1"/>
    </source>
</evidence>
<evidence type="ECO:0000259" key="1">
    <source>
        <dbReference type="PROSITE" id="PS51233"/>
    </source>
</evidence>
<dbReference type="AlphaFoldDB" id="R7V4U5"/>
<dbReference type="HOGENOM" id="CLU_078342_0_0_1"/>
<reference evidence="3" key="3">
    <citation type="submission" date="2015-06" db="UniProtKB">
        <authorList>
            <consortium name="EnsemblMetazoa"/>
        </authorList>
    </citation>
    <scope>IDENTIFICATION</scope>
</reference>
<reference evidence="4" key="1">
    <citation type="submission" date="2012-12" db="EMBL/GenBank/DDBJ databases">
        <authorList>
            <person name="Hellsten U."/>
            <person name="Grimwood J."/>
            <person name="Chapman J.A."/>
            <person name="Shapiro H."/>
            <person name="Aerts A."/>
            <person name="Otillar R.P."/>
            <person name="Terry A.Y."/>
            <person name="Boore J.L."/>
            <person name="Simakov O."/>
            <person name="Marletaz F."/>
            <person name="Cho S.-J."/>
            <person name="Edsinger-Gonzales E."/>
            <person name="Havlak P."/>
            <person name="Kuo D.-H."/>
            <person name="Larsson T."/>
            <person name="Lv J."/>
            <person name="Arendt D."/>
            <person name="Savage R."/>
            <person name="Osoegawa K."/>
            <person name="de Jong P."/>
            <person name="Lindberg D.R."/>
            <person name="Seaver E.C."/>
            <person name="Weisblat D.A."/>
            <person name="Putnam N.H."/>
            <person name="Grigoriev I.V."/>
            <person name="Rokhsar D.S."/>
        </authorList>
    </citation>
    <scope>NUCLEOTIDE SEQUENCE</scope>
    <source>
        <strain evidence="4">I ESC-2004</strain>
    </source>
</reference>
<dbReference type="Pfam" id="PF00094">
    <property type="entry name" value="VWD"/>
    <property type="match status" value="1"/>
</dbReference>